<comment type="caution">
    <text evidence="1">The sequence shown here is derived from an EMBL/GenBank/DDBJ whole genome shotgun (WGS) entry which is preliminary data.</text>
</comment>
<dbReference type="EMBL" id="JAUMKJ010000011">
    <property type="protein sequence ID" value="MDO3677584.1"/>
    <property type="molecule type" value="Genomic_DNA"/>
</dbReference>
<sequence>MQRIATAEPQFSIVTIETTQYSRGFFERFGFVVERVVPGGFAPGFDLIEMELDLSWYRFGVSREKIGLD</sequence>
<organism evidence="1 2">
    <name type="scientific">Paenibacillus ehimensis</name>
    <dbReference type="NCBI Taxonomy" id="79264"/>
    <lineage>
        <taxon>Bacteria</taxon>
        <taxon>Bacillati</taxon>
        <taxon>Bacillota</taxon>
        <taxon>Bacilli</taxon>
        <taxon>Bacillales</taxon>
        <taxon>Paenibacillaceae</taxon>
        <taxon>Paenibacillus</taxon>
    </lineage>
</organism>
<keyword evidence="2" id="KW-1185">Reference proteome</keyword>
<evidence type="ECO:0000313" key="2">
    <source>
        <dbReference type="Proteomes" id="UP001168883"/>
    </source>
</evidence>
<proteinExistence type="predicted"/>
<dbReference type="SUPFAM" id="SSF55729">
    <property type="entry name" value="Acyl-CoA N-acyltransferases (Nat)"/>
    <property type="match status" value="1"/>
</dbReference>
<gene>
    <name evidence="1" type="ORF">Q3C12_11290</name>
</gene>
<evidence type="ECO:0000313" key="1">
    <source>
        <dbReference type="EMBL" id="MDO3677584.1"/>
    </source>
</evidence>
<dbReference type="RefSeq" id="WP_174807088.1">
    <property type="nucleotide sequence ID" value="NZ_JARLKN010000026.1"/>
</dbReference>
<reference evidence="1" key="1">
    <citation type="submission" date="2023-07" db="EMBL/GenBank/DDBJ databases">
        <authorList>
            <person name="Aktuganov G."/>
            <person name="Boyko T."/>
            <person name="Delegan Y."/>
            <person name="Galimzianova N."/>
            <person name="Gilvanova E."/>
            <person name="Korobov V."/>
            <person name="Kuzmina L."/>
            <person name="Melentiev A."/>
            <person name="Milman P."/>
            <person name="Ryabova A."/>
            <person name="Stupak E."/>
            <person name="Yasakov T."/>
            <person name="Zharikova N."/>
            <person name="Zhurenko E."/>
        </authorList>
    </citation>
    <scope>NUCLEOTIDE SEQUENCE</scope>
    <source>
        <strain evidence="1">IB-739</strain>
    </source>
</reference>
<dbReference type="Proteomes" id="UP001168883">
    <property type="component" value="Unassembled WGS sequence"/>
</dbReference>
<name>A0ABT8V9G6_9BACL</name>
<dbReference type="InterPro" id="IPR016181">
    <property type="entry name" value="Acyl_CoA_acyltransferase"/>
</dbReference>
<accession>A0ABT8V9G6</accession>
<protein>
    <submittedName>
        <fullName evidence="1">Uncharacterized protein</fullName>
    </submittedName>
</protein>